<proteinExistence type="predicted"/>
<sequence length="164" mass="18475">MLQILWGEQENAEHPKRSSTRQAPNTDGGISHVVQQLEQMIVSDEWTNKEAKDHTGIQLLESARKKSTSVTPRLSELGRTLVTSSSLKAYIDLLGTHHRQCIAAWLYGSASQTISTLFRTSNNNLYCSDYDSNYSNSIKAGIGSFLIFKIIYVSSFEIFLIHYK</sequence>
<dbReference type="Proteomes" id="UP000271098">
    <property type="component" value="Unassembled WGS sequence"/>
</dbReference>
<accession>A0A183EZ53</accession>
<protein>
    <submittedName>
        <fullName evidence="2 4">Uncharacterized protein</fullName>
    </submittedName>
</protein>
<dbReference type="EMBL" id="UYRT01109533">
    <property type="protein sequence ID" value="VDN45288.1"/>
    <property type="molecule type" value="Genomic_DNA"/>
</dbReference>
<reference evidence="4" key="1">
    <citation type="submission" date="2016-06" db="UniProtKB">
        <authorList>
            <consortium name="WormBaseParasite"/>
        </authorList>
    </citation>
    <scope>IDENTIFICATION</scope>
</reference>
<evidence type="ECO:0000313" key="2">
    <source>
        <dbReference type="EMBL" id="VDN45288.1"/>
    </source>
</evidence>
<evidence type="ECO:0000256" key="1">
    <source>
        <dbReference type="SAM" id="MobiDB-lite"/>
    </source>
</evidence>
<gene>
    <name evidence="2" type="ORF">GPUH_LOCUS26244</name>
</gene>
<feature type="region of interest" description="Disordered" evidence="1">
    <location>
        <begin position="1"/>
        <end position="28"/>
    </location>
</feature>
<name>A0A183EZ53_9BILA</name>
<dbReference type="AlphaFoldDB" id="A0A183EZ53"/>
<reference evidence="2 3" key="2">
    <citation type="submission" date="2018-11" db="EMBL/GenBank/DDBJ databases">
        <authorList>
            <consortium name="Pathogen Informatics"/>
        </authorList>
    </citation>
    <scope>NUCLEOTIDE SEQUENCE [LARGE SCALE GENOMIC DNA]</scope>
</reference>
<evidence type="ECO:0000313" key="4">
    <source>
        <dbReference type="WBParaSite" id="GPUH_0002627401-mRNA-1"/>
    </source>
</evidence>
<dbReference type="WBParaSite" id="GPUH_0002627401-mRNA-1">
    <property type="protein sequence ID" value="GPUH_0002627401-mRNA-1"/>
    <property type="gene ID" value="GPUH_0002627401"/>
</dbReference>
<evidence type="ECO:0000313" key="3">
    <source>
        <dbReference type="Proteomes" id="UP000271098"/>
    </source>
</evidence>
<organism evidence="4">
    <name type="scientific">Gongylonema pulchrum</name>
    <dbReference type="NCBI Taxonomy" id="637853"/>
    <lineage>
        <taxon>Eukaryota</taxon>
        <taxon>Metazoa</taxon>
        <taxon>Ecdysozoa</taxon>
        <taxon>Nematoda</taxon>
        <taxon>Chromadorea</taxon>
        <taxon>Rhabditida</taxon>
        <taxon>Spirurina</taxon>
        <taxon>Spiruromorpha</taxon>
        <taxon>Spiruroidea</taxon>
        <taxon>Gongylonematidae</taxon>
        <taxon>Gongylonema</taxon>
    </lineage>
</organism>
<keyword evidence="3" id="KW-1185">Reference proteome</keyword>